<evidence type="ECO:0000313" key="1">
    <source>
        <dbReference type="EMBL" id="RKF73467.1"/>
    </source>
</evidence>
<name>A0A420IG17_9PEZI</name>
<accession>A0A420IG17</accession>
<dbReference type="Proteomes" id="UP000285326">
    <property type="component" value="Unassembled WGS sequence"/>
</dbReference>
<proteinExistence type="predicted"/>
<evidence type="ECO:0000313" key="2">
    <source>
        <dbReference type="Proteomes" id="UP000285326"/>
    </source>
</evidence>
<reference evidence="1 2" key="1">
    <citation type="journal article" date="2018" name="BMC Genomics">
        <title>Comparative genome analyses reveal sequence features reflecting distinct modes of host-adaptation between dicot and monocot powdery mildew.</title>
        <authorList>
            <person name="Wu Y."/>
            <person name="Ma X."/>
            <person name="Pan Z."/>
            <person name="Kale S.D."/>
            <person name="Song Y."/>
            <person name="King H."/>
            <person name="Zhang Q."/>
            <person name="Presley C."/>
            <person name="Deng X."/>
            <person name="Wei C.I."/>
            <person name="Xiao S."/>
        </authorList>
    </citation>
    <scope>NUCLEOTIDE SEQUENCE [LARGE SCALE GENOMIC DNA]</scope>
    <source>
        <strain evidence="1">UMSG1</strain>
    </source>
</reference>
<protein>
    <submittedName>
        <fullName evidence="1">Uncharacterized protein</fullName>
    </submittedName>
</protein>
<sequence length="89" mass="10567">MKGKAKLALKIIVVVEQVILHLIQYIHKKIRQRSYERISSSRKDATIEAFQQFLTRFEGIECWLEDKSVIEIYQLMTEMEFENSEKSDS</sequence>
<organism evidence="1 2">
    <name type="scientific">Golovinomyces cichoracearum</name>
    <dbReference type="NCBI Taxonomy" id="62708"/>
    <lineage>
        <taxon>Eukaryota</taxon>
        <taxon>Fungi</taxon>
        <taxon>Dikarya</taxon>
        <taxon>Ascomycota</taxon>
        <taxon>Pezizomycotina</taxon>
        <taxon>Leotiomycetes</taxon>
        <taxon>Erysiphales</taxon>
        <taxon>Erysiphaceae</taxon>
        <taxon>Golovinomyces</taxon>
    </lineage>
</organism>
<dbReference type="AlphaFoldDB" id="A0A420IG17"/>
<comment type="caution">
    <text evidence="1">The sequence shown here is derived from an EMBL/GenBank/DDBJ whole genome shotgun (WGS) entry which is preliminary data.</text>
</comment>
<dbReference type="EMBL" id="MCBS01024420">
    <property type="protein sequence ID" value="RKF73467.1"/>
    <property type="molecule type" value="Genomic_DNA"/>
</dbReference>
<gene>
    <name evidence="1" type="ORF">GcM1_244130</name>
</gene>